<dbReference type="Gene3D" id="1.10.110.10">
    <property type="entry name" value="Plant lipid-transfer and hydrophobic proteins"/>
    <property type="match status" value="1"/>
</dbReference>
<keyword evidence="3" id="KW-0446">Lipid-binding</keyword>
<dbReference type="PANTHER" id="PTHR33214">
    <property type="entry name" value="BIFUNCTIONAL INHIBITOR/LIPID-TRANSFER PROTEIN/SEED STORAGE 2S ALBUMIN SUPERFAMILY PROTEIN"/>
    <property type="match status" value="1"/>
</dbReference>
<comment type="function">
    <text evidence="1">Plant non-specific lipid-transfer proteins transfer phospholipids as well as galactolipids across membranes. May play a role in wax or cutin deposition in the cell walls of expanding epidermal cells and certain secretory tissues.</text>
</comment>
<dbReference type="AlphaFoldDB" id="A0A2P5AJ33"/>
<dbReference type="OrthoDB" id="665742at2759"/>
<dbReference type="FunCoup" id="A0A2P5AJ33">
    <property type="interactions" value="119"/>
</dbReference>
<dbReference type="EMBL" id="JXTC01000823">
    <property type="protein sequence ID" value="PON36572.1"/>
    <property type="molecule type" value="Genomic_DNA"/>
</dbReference>
<feature type="domain" description="Bifunctional inhibitor/plant lipid transfer protein/seed storage helical" evidence="5">
    <location>
        <begin position="35"/>
        <end position="97"/>
    </location>
</feature>
<keyword evidence="4" id="KW-0732">Signal</keyword>
<keyword evidence="7" id="KW-1185">Reference proteome</keyword>
<keyword evidence="2" id="KW-0813">Transport</keyword>
<name>A0A2P5AJ33_TREOI</name>
<dbReference type="STRING" id="63057.A0A2P5AJ33"/>
<evidence type="ECO:0000313" key="7">
    <source>
        <dbReference type="Proteomes" id="UP000237000"/>
    </source>
</evidence>
<dbReference type="Pfam" id="PF00234">
    <property type="entry name" value="Tryp_alpha_amyl"/>
    <property type="match status" value="1"/>
</dbReference>
<feature type="signal peptide" evidence="4">
    <location>
        <begin position="1"/>
        <end position="29"/>
    </location>
</feature>
<dbReference type="SUPFAM" id="SSF47699">
    <property type="entry name" value="Bifunctional inhibitor/lipid-transfer protein/seed storage 2S albumin"/>
    <property type="match status" value="1"/>
</dbReference>
<dbReference type="CDD" id="cd01959">
    <property type="entry name" value="nsLTP2"/>
    <property type="match status" value="1"/>
</dbReference>
<dbReference type="GO" id="GO:0006869">
    <property type="term" value="P:lipid transport"/>
    <property type="evidence" value="ECO:0007669"/>
    <property type="project" value="InterPro"/>
</dbReference>
<feature type="chain" id="PRO_5015138390" evidence="4">
    <location>
        <begin position="30"/>
        <end position="98"/>
    </location>
</feature>
<evidence type="ECO:0000256" key="2">
    <source>
        <dbReference type="ARBA" id="ARBA00022448"/>
    </source>
</evidence>
<dbReference type="InterPro" id="IPR016140">
    <property type="entry name" value="Bifunc_inhib/LTP/seed_store"/>
</dbReference>
<dbReference type="InterPro" id="IPR033872">
    <property type="entry name" value="nsLTP2"/>
</dbReference>
<reference evidence="7" key="1">
    <citation type="submission" date="2016-06" db="EMBL/GenBank/DDBJ databases">
        <title>Parallel loss of symbiosis genes in relatives of nitrogen-fixing non-legume Parasponia.</title>
        <authorList>
            <person name="Van Velzen R."/>
            <person name="Holmer R."/>
            <person name="Bu F."/>
            <person name="Rutten L."/>
            <person name="Van Zeijl A."/>
            <person name="Liu W."/>
            <person name="Santuari L."/>
            <person name="Cao Q."/>
            <person name="Sharma T."/>
            <person name="Shen D."/>
            <person name="Roswanjaya Y."/>
            <person name="Wardhani T."/>
            <person name="Kalhor M.S."/>
            <person name="Jansen J."/>
            <person name="Van den Hoogen J."/>
            <person name="Gungor B."/>
            <person name="Hartog M."/>
            <person name="Hontelez J."/>
            <person name="Verver J."/>
            <person name="Yang W.-C."/>
            <person name="Schijlen E."/>
            <person name="Repin R."/>
            <person name="Schilthuizen M."/>
            <person name="Schranz E."/>
            <person name="Heidstra R."/>
            <person name="Miyata K."/>
            <person name="Fedorova E."/>
            <person name="Kohlen W."/>
            <person name="Bisseling T."/>
            <person name="Smit S."/>
            <person name="Geurts R."/>
        </authorList>
    </citation>
    <scope>NUCLEOTIDE SEQUENCE [LARGE SCALE GENOMIC DNA]</scope>
    <source>
        <strain evidence="7">cv. RG33-2</strain>
    </source>
</reference>
<dbReference type="InterPro" id="IPR036312">
    <property type="entry name" value="Bifun_inhib/LTP/seed_sf"/>
</dbReference>
<organism evidence="6 7">
    <name type="scientific">Trema orientale</name>
    <name type="common">Charcoal tree</name>
    <name type="synonym">Celtis orientalis</name>
    <dbReference type="NCBI Taxonomy" id="63057"/>
    <lineage>
        <taxon>Eukaryota</taxon>
        <taxon>Viridiplantae</taxon>
        <taxon>Streptophyta</taxon>
        <taxon>Embryophyta</taxon>
        <taxon>Tracheophyta</taxon>
        <taxon>Spermatophyta</taxon>
        <taxon>Magnoliopsida</taxon>
        <taxon>eudicotyledons</taxon>
        <taxon>Gunneridae</taxon>
        <taxon>Pentapetalae</taxon>
        <taxon>rosids</taxon>
        <taxon>fabids</taxon>
        <taxon>Rosales</taxon>
        <taxon>Cannabaceae</taxon>
        <taxon>Trema</taxon>
    </lineage>
</organism>
<protein>
    <submittedName>
        <fullName evidence="6">Bifunctional inhibitor/plant lipid transfer protein/seed storage helical domain containing protein</fullName>
    </submittedName>
</protein>
<evidence type="ECO:0000256" key="1">
    <source>
        <dbReference type="ARBA" id="ARBA00003211"/>
    </source>
</evidence>
<evidence type="ECO:0000256" key="3">
    <source>
        <dbReference type="ARBA" id="ARBA00023121"/>
    </source>
</evidence>
<dbReference type="InParanoid" id="A0A2P5AJ33"/>
<evidence type="ECO:0000256" key="4">
    <source>
        <dbReference type="SAM" id="SignalP"/>
    </source>
</evidence>
<gene>
    <name evidence="6" type="ORF">TorRG33x02_349090</name>
</gene>
<dbReference type="GO" id="GO:0008289">
    <property type="term" value="F:lipid binding"/>
    <property type="evidence" value="ECO:0007669"/>
    <property type="project" value="UniProtKB-KW"/>
</dbReference>
<dbReference type="Proteomes" id="UP000237000">
    <property type="component" value="Unassembled WGS sequence"/>
</dbReference>
<evidence type="ECO:0000313" key="6">
    <source>
        <dbReference type="EMBL" id="PON36572.1"/>
    </source>
</evidence>
<accession>A0A2P5AJ33</accession>
<proteinExistence type="predicted"/>
<sequence>MKKLSFVALCMVVAAVAMVLLSEAPTAEAVKCSPLELIRCLPAITRGTRPTKLCCAKLKQQKPCLCGFLKDPNFLQYAKSPNARKVAARCHVSYPKCR</sequence>
<comment type="caution">
    <text evidence="6">The sequence shown here is derived from an EMBL/GenBank/DDBJ whole genome shotgun (WGS) entry which is preliminary data.</text>
</comment>
<dbReference type="PANTHER" id="PTHR33214:SF69">
    <property type="entry name" value="BIFUNCTIONAL INHIBITOR_LIPID-TRANSFER PROTEIN_SEED STORAGE 2S ALBUMIN SUPERFAMILY PROTEIN"/>
    <property type="match status" value="1"/>
</dbReference>
<evidence type="ECO:0000259" key="5">
    <source>
        <dbReference type="Pfam" id="PF00234"/>
    </source>
</evidence>